<dbReference type="InParanoid" id="E2C496"/>
<sequence>MDATISRTDQTPERLPQSALGHTKMRGSLSRSVLSPGRPNLSCEQRNRLARHVALGPEHRLLHNV</sequence>
<dbReference type="AlphaFoldDB" id="E2C496"/>
<feature type="region of interest" description="Disordered" evidence="1">
    <location>
        <begin position="1"/>
        <end position="43"/>
    </location>
</feature>
<reference evidence="2 3" key="1">
    <citation type="journal article" date="2010" name="Science">
        <title>Genomic comparison of the ants Camponotus floridanus and Harpegnathos saltator.</title>
        <authorList>
            <person name="Bonasio R."/>
            <person name="Zhang G."/>
            <person name="Ye C."/>
            <person name="Mutti N.S."/>
            <person name="Fang X."/>
            <person name="Qin N."/>
            <person name="Donahue G."/>
            <person name="Yang P."/>
            <person name="Li Q."/>
            <person name="Li C."/>
            <person name="Zhang P."/>
            <person name="Huang Z."/>
            <person name="Berger S.L."/>
            <person name="Reinberg D."/>
            <person name="Wang J."/>
            <person name="Liebig J."/>
        </authorList>
    </citation>
    <scope>NUCLEOTIDE SEQUENCE [LARGE SCALE GENOMIC DNA]</scope>
    <source>
        <strain evidence="2 3">R22 G/1</strain>
    </source>
</reference>
<proteinExistence type="predicted"/>
<organism evidence="3">
    <name type="scientific">Harpegnathos saltator</name>
    <name type="common">Jerdon's jumping ant</name>
    <dbReference type="NCBI Taxonomy" id="610380"/>
    <lineage>
        <taxon>Eukaryota</taxon>
        <taxon>Metazoa</taxon>
        <taxon>Ecdysozoa</taxon>
        <taxon>Arthropoda</taxon>
        <taxon>Hexapoda</taxon>
        <taxon>Insecta</taxon>
        <taxon>Pterygota</taxon>
        <taxon>Neoptera</taxon>
        <taxon>Endopterygota</taxon>
        <taxon>Hymenoptera</taxon>
        <taxon>Apocrita</taxon>
        <taxon>Aculeata</taxon>
        <taxon>Formicoidea</taxon>
        <taxon>Formicidae</taxon>
        <taxon>Ponerinae</taxon>
        <taxon>Ponerini</taxon>
        <taxon>Harpegnathos</taxon>
    </lineage>
</organism>
<dbReference type="Proteomes" id="UP000008237">
    <property type="component" value="Unassembled WGS sequence"/>
</dbReference>
<name>E2C496_HARSA</name>
<accession>E2C496</accession>
<evidence type="ECO:0000313" key="2">
    <source>
        <dbReference type="EMBL" id="EFN77229.1"/>
    </source>
</evidence>
<dbReference type="EMBL" id="GL452434">
    <property type="protein sequence ID" value="EFN77229.1"/>
    <property type="molecule type" value="Genomic_DNA"/>
</dbReference>
<gene>
    <name evidence="2" type="ORF">EAI_05907</name>
</gene>
<evidence type="ECO:0000256" key="1">
    <source>
        <dbReference type="SAM" id="MobiDB-lite"/>
    </source>
</evidence>
<evidence type="ECO:0000313" key="3">
    <source>
        <dbReference type="Proteomes" id="UP000008237"/>
    </source>
</evidence>
<protein>
    <submittedName>
        <fullName evidence="2">Uncharacterized protein</fullName>
    </submittedName>
</protein>
<keyword evidence="3" id="KW-1185">Reference proteome</keyword>